<evidence type="ECO:0000256" key="5">
    <source>
        <dbReference type="ARBA" id="ARBA00023002"/>
    </source>
</evidence>
<dbReference type="KEGG" id="kdj:28965602"/>
<dbReference type="InterPro" id="IPR050740">
    <property type="entry name" value="Aldehyde_DH_Superfamily"/>
</dbReference>
<comment type="catalytic activity">
    <reaction evidence="7">
        <text>succinate semialdehyde + NADP(+) + H2O = succinate + NADPH + 2 H(+)</text>
        <dbReference type="Rhea" id="RHEA:13213"/>
        <dbReference type="ChEBI" id="CHEBI:15377"/>
        <dbReference type="ChEBI" id="CHEBI:15378"/>
        <dbReference type="ChEBI" id="CHEBI:30031"/>
        <dbReference type="ChEBI" id="CHEBI:57706"/>
        <dbReference type="ChEBI" id="CHEBI:57783"/>
        <dbReference type="ChEBI" id="CHEBI:58349"/>
        <dbReference type="EC" id="1.2.1.16"/>
    </reaction>
</comment>
<dbReference type="PROSITE" id="PS00070">
    <property type="entry name" value="ALDEHYDE_DEHYDR_CYS"/>
    <property type="match status" value="1"/>
</dbReference>
<dbReference type="VEuPathDB" id="FungiDB:I303_01903"/>
<dbReference type="GeneID" id="28965602"/>
<evidence type="ECO:0000313" key="13">
    <source>
        <dbReference type="EMBL" id="OBR87694.1"/>
    </source>
</evidence>
<evidence type="ECO:0000256" key="1">
    <source>
        <dbReference type="ARBA" id="ARBA00005176"/>
    </source>
</evidence>
<evidence type="ECO:0000256" key="6">
    <source>
        <dbReference type="ARBA" id="ARBA00030806"/>
    </source>
</evidence>
<dbReference type="InterPro" id="IPR016160">
    <property type="entry name" value="Ald_DH_CS_CYS"/>
</dbReference>
<evidence type="ECO:0000256" key="8">
    <source>
        <dbReference type="ARBA" id="ARBA00052698"/>
    </source>
</evidence>
<reference evidence="13" key="1">
    <citation type="submission" date="2013-07" db="EMBL/GenBank/DDBJ databases">
        <title>The Genome Sequence of Cryptococcus dejecticola CBS10117.</title>
        <authorList>
            <consortium name="The Broad Institute Genome Sequencing Platform"/>
            <person name="Cuomo C."/>
            <person name="Litvintseva A."/>
            <person name="Chen Y."/>
            <person name="Heitman J."/>
            <person name="Sun S."/>
            <person name="Springer D."/>
            <person name="Dromer F."/>
            <person name="Young S.K."/>
            <person name="Zeng Q."/>
            <person name="Gargeya S."/>
            <person name="Fitzgerald M."/>
            <person name="Abouelleil A."/>
            <person name="Alvarado L."/>
            <person name="Berlin A.M."/>
            <person name="Chapman S.B."/>
            <person name="Dewar J."/>
            <person name="Goldberg J."/>
            <person name="Griggs A."/>
            <person name="Gujja S."/>
            <person name="Hansen M."/>
            <person name="Howarth C."/>
            <person name="Imamovic A."/>
            <person name="Larimer J."/>
            <person name="McCowan C."/>
            <person name="Murphy C."/>
            <person name="Pearson M."/>
            <person name="Priest M."/>
            <person name="Roberts A."/>
            <person name="Saif S."/>
            <person name="Shea T."/>
            <person name="Sykes S."/>
            <person name="Wortman J."/>
            <person name="Nusbaum C."/>
            <person name="Birren B."/>
        </authorList>
    </citation>
    <scope>NUCLEOTIDE SEQUENCE [LARGE SCALE GENOMIC DNA]</scope>
    <source>
        <strain evidence="13">CBS 10117</strain>
    </source>
</reference>
<dbReference type="InterPro" id="IPR029510">
    <property type="entry name" value="Ald_DH_CS_GLU"/>
</dbReference>
<dbReference type="CDD" id="cd07103">
    <property type="entry name" value="ALDH_F5_SSADH_GabD"/>
    <property type="match status" value="1"/>
</dbReference>
<dbReference type="Gene3D" id="3.40.309.10">
    <property type="entry name" value="Aldehyde Dehydrogenase, Chain A, domain 2"/>
    <property type="match status" value="1"/>
</dbReference>
<evidence type="ECO:0000256" key="4">
    <source>
        <dbReference type="ARBA" id="ARBA00019842"/>
    </source>
</evidence>
<sequence>MSKTQDLSALLSDADLFRSQGYINGKWVGATDGATFPLTNPATGAKLADMPHMPRGQVAEAIDAAKAALPAWSALTAYQRSAYLLKLHGLMEQHVQDLGTILCVENGKPLTEAKGEIAYGASFLQWNAAEGLRTYGQTIPSPFPGTRNMVIKQPIGVCGLITPWNFPNAMITRKMAPALAAGCTVVIKAPAETPLSALAMAVLCERVGIPAGVVNVVCMDKGDREAAAGLELCENPKVSKISFTGSTPVGRLLMQQSSSTLKKLSFELGGNAAFIIFDDADLETAVNGVIASKFRAAGQTCVCANRIFVHSKVYTQFANLLAEKVKAFKVGDGMTEGVTIGPLVNQRGVEKVERHVKDAVSKGAKILVGGERFTPSSASNSGSEAKETCFFQPTVIIDVDPSSYVASEETFGPLAPLFKFETDEEVIQRANSTEVGLAAYFFTKDLGRSNRVAEALEVGMVGVNTGVIAQACIPFGGVKQSGFGREGGPGGINEFQIEKLITIGGI</sequence>
<keyword evidence="15" id="KW-1185">Reference proteome</keyword>
<reference evidence="14" key="3">
    <citation type="submission" date="2024-02" db="EMBL/GenBank/DDBJ databases">
        <title>Comparative genomics of Cryptococcus and Kwoniella reveals pathogenesis evolution and contrasting modes of karyotype evolution via chromosome fusion or intercentromeric recombination.</title>
        <authorList>
            <person name="Coelho M.A."/>
            <person name="David-Palma M."/>
            <person name="Shea T."/>
            <person name="Bowers K."/>
            <person name="McGinley-Smith S."/>
            <person name="Mohammad A.W."/>
            <person name="Gnirke A."/>
            <person name="Yurkov A.M."/>
            <person name="Nowrousian M."/>
            <person name="Sun S."/>
            <person name="Cuomo C.A."/>
            <person name="Heitman J."/>
        </authorList>
    </citation>
    <scope>NUCLEOTIDE SEQUENCE</scope>
    <source>
        <strain evidence="14">CBS 10117</strain>
    </source>
</reference>
<organism evidence="13">
    <name type="scientific">Kwoniella dejecticola CBS 10117</name>
    <dbReference type="NCBI Taxonomy" id="1296121"/>
    <lineage>
        <taxon>Eukaryota</taxon>
        <taxon>Fungi</taxon>
        <taxon>Dikarya</taxon>
        <taxon>Basidiomycota</taxon>
        <taxon>Agaricomycotina</taxon>
        <taxon>Tremellomycetes</taxon>
        <taxon>Tremellales</taxon>
        <taxon>Cryptococcaceae</taxon>
        <taxon>Kwoniella</taxon>
    </lineage>
</organism>
<dbReference type="SUPFAM" id="SSF53720">
    <property type="entry name" value="ALDH-like"/>
    <property type="match status" value="1"/>
</dbReference>
<dbReference type="Pfam" id="PF00171">
    <property type="entry name" value="Aldedh"/>
    <property type="match status" value="1"/>
</dbReference>
<protein>
    <recommendedName>
        <fullName evidence="4">Succinate-semialdehyde dehydrogenase, mitochondrial</fullName>
        <ecNumber evidence="9">1.2.1.16</ecNumber>
        <ecNumber evidence="3">1.2.1.24</ecNumber>
    </recommendedName>
    <alternativeName>
        <fullName evidence="6">NAD(+)-dependent succinic semialdehyde dehydrogenase</fullName>
    </alternativeName>
</protein>
<dbReference type="GO" id="GO:0004777">
    <property type="term" value="F:succinate-semialdehyde dehydrogenase (NAD+) activity"/>
    <property type="evidence" value="ECO:0007669"/>
    <property type="project" value="UniProtKB-EC"/>
</dbReference>
<evidence type="ECO:0000256" key="9">
    <source>
        <dbReference type="ARBA" id="ARBA00067047"/>
    </source>
</evidence>
<dbReference type="STRING" id="1296121.A0A1A6ACB2"/>
<dbReference type="GO" id="GO:0009450">
    <property type="term" value="P:gamma-aminobutyric acid catabolic process"/>
    <property type="evidence" value="ECO:0007669"/>
    <property type="project" value="TreeGrafter"/>
</dbReference>
<evidence type="ECO:0000256" key="3">
    <source>
        <dbReference type="ARBA" id="ARBA00013051"/>
    </source>
</evidence>
<dbReference type="InterPro" id="IPR016162">
    <property type="entry name" value="Ald_DH_N"/>
</dbReference>
<evidence type="ECO:0000313" key="15">
    <source>
        <dbReference type="Proteomes" id="UP000078595"/>
    </source>
</evidence>
<dbReference type="EMBL" id="KI894028">
    <property type="protein sequence ID" value="OBR87694.1"/>
    <property type="molecule type" value="Genomic_DNA"/>
</dbReference>
<evidence type="ECO:0000256" key="2">
    <source>
        <dbReference type="ARBA" id="ARBA00009986"/>
    </source>
</evidence>
<evidence type="ECO:0000313" key="14">
    <source>
        <dbReference type="EMBL" id="WWC59406.1"/>
    </source>
</evidence>
<proteinExistence type="inferred from homology"/>
<name>A0A1A6ACB2_9TREE</name>
<dbReference type="PANTHER" id="PTHR43353">
    <property type="entry name" value="SUCCINATE-SEMIALDEHYDE DEHYDROGENASE, MITOCHONDRIAL"/>
    <property type="match status" value="1"/>
</dbReference>
<dbReference type="InterPro" id="IPR016163">
    <property type="entry name" value="Ald_DH_C"/>
</dbReference>
<reference evidence="14" key="2">
    <citation type="submission" date="2013-07" db="EMBL/GenBank/DDBJ databases">
        <authorList>
            <consortium name="The Broad Institute Genome Sequencing Platform"/>
            <person name="Cuomo C."/>
            <person name="Litvintseva A."/>
            <person name="Chen Y."/>
            <person name="Heitman J."/>
            <person name="Sun S."/>
            <person name="Springer D."/>
            <person name="Dromer F."/>
            <person name="Young S.K."/>
            <person name="Zeng Q."/>
            <person name="Gargeya S."/>
            <person name="Fitzgerald M."/>
            <person name="Abouelleil A."/>
            <person name="Alvarado L."/>
            <person name="Berlin A.M."/>
            <person name="Chapman S.B."/>
            <person name="Dewar J."/>
            <person name="Goldberg J."/>
            <person name="Griggs A."/>
            <person name="Gujja S."/>
            <person name="Hansen M."/>
            <person name="Howarth C."/>
            <person name="Imamovic A."/>
            <person name="Larimer J."/>
            <person name="McCowan C."/>
            <person name="Murphy C."/>
            <person name="Pearson M."/>
            <person name="Priest M."/>
            <person name="Roberts A."/>
            <person name="Saif S."/>
            <person name="Shea T."/>
            <person name="Sykes S."/>
            <person name="Wortman J."/>
            <person name="Nusbaum C."/>
            <person name="Birren B."/>
        </authorList>
    </citation>
    <scope>NUCLEOTIDE SEQUENCE</scope>
    <source>
        <strain evidence="14">CBS 10117</strain>
    </source>
</reference>
<dbReference type="EC" id="1.2.1.24" evidence="3"/>
<dbReference type="Gene3D" id="3.40.605.10">
    <property type="entry name" value="Aldehyde Dehydrogenase, Chain A, domain 1"/>
    <property type="match status" value="1"/>
</dbReference>
<comment type="similarity">
    <text evidence="2 11">Belongs to the aldehyde dehydrogenase family.</text>
</comment>
<dbReference type="GO" id="GO:0005737">
    <property type="term" value="C:cytoplasm"/>
    <property type="evidence" value="ECO:0007669"/>
    <property type="project" value="TreeGrafter"/>
</dbReference>
<dbReference type="FunFam" id="3.40.605.10:FF:000005">
    <property type="entry name" value="Succinate-semialdehyde dehydrogenase I"/>
    <property type="match status" value="1"/>
</dbReference>
<dbReference type="FunFam" id="3.40.309.10:FF:000004">
    <property type="entry name" value="Succinate-semialdehyde dehydrogenase I"/>
    <property type="match status" value="1"/>
</dbReference>
<comment type="pathway">
    <text evidence="1">Amino-acid degradation; 4-aminobutanoate degradation.</text>
</comment>
<keyword evidence="5 11" id="KW-0560">Oxidoreductase</keyword>
<dbReference type="AlphaFoldDB" id="A0A1A6ACB2"/>
<dbReference type="OrthoDB" id="310895at2759"/>
<accession>A0A1A6ACB2</accession>
<feature type="active site" evidence="10">
    <location>
        <position position="267"/>
    </location>
</feature>
<comment type="catalytic activity">
    <reaction evidence="8">
        <text>succinate semialdehyde + NAD(+) + H2O = succinate + NADH + 2 H(+)</text>
        <dbReference type="Rhea" id="RHEA:13217"/>
        <dbReference type="ChEBI" id="CHEBI:15377"/>
        <dbReference type="ChEBI" id="CHEBI:15378"/>
        <dbReference type="ChEBI" id="CHEBI:30031"/>
        <dbReference type="ChEBI" id="CHEBI:57540"/>
        <dbReference type="ChEBI" id="CHEBI:57706"/>
        <dbReference type="ChEBI" id="CHEBI:57945"/>
        <dbReference type="EC" id="1.2.1.16"/>
    </reaction>
</comment>
<gene>
    <name evidence="13" type="ORF">I303_01903</name>
    <name evidence="14" type="ORF">I303_101961</name>
</gene>
<evidence type="ECO:0000256" key="11">
    <source>
        <dbReference type="RuleBase" id="RU003345"/>
    </source>
</evidence>
<dbReference type="Proteomes" id="UP000078595">
    <property type="component" value="Chromosome 2"/>
</dbReference>
<dbReference type="PANTHER" id="PTHR43353:SF5">
    <property type="entry name" value="SUCCINATE-SEMIALDEHYDE DEHYDROGENASE, MITOCHONDRIAL"/>
    <property type="match status" value="1"/>
</dbReference>
<evidence type="ECO:0000256" key="10">
    <source>
        <dbReference type="PROSITE-ProRule" id="PRU10007"/>
    </source>
</evidence>
<dbReference type="RefSeq" id="XP_018265536.1">
    <property type="nucleotide sequence ID" value="XM_018405255.1"/>
</dbReference>
<dbReference type="EMBL" id="CP144531">
    <property type="protein sequence ID" value="WWC59406.1"/>
    <property type="molecule type" value="Genomic_DNA"/>
</dbReference>
<evidence type="ECO:0000256" key="7">
    <source>
        <dbReference type="ARBA" id="ARBA00050387"/>
    </source>
</evidence>
<feature type="domain" description="Aldehyde dehydrogenase" evidence="12">
    <location>
        <begin position="27"/>
        <end position="497"/>
    </location>
</feature>
<dbReference type="PROSITE" id="PS00687">
    <property type="entry name" value="ALDEHYDE_DEHYDR_GLU"/>
    <property type="match status" value="1"/>
</dbReference>
<evidence type="ECO:0000259" key="12">
    <source>
        <dbReference type="Pfam" id="PF00171"/>
    </source>
</evidence>
<dbReference type="EC" id="1.2.1.16" evidence="9"/>
<dbReference type="InterPro" id="IPR015590">
    <property type="entry name" value="Aldehyde_DH_dom"/>
</dbReference>
<dbReference type="InterPro" id="IPR016161">
    <property type="entry name" value="Ald_DH/histidinol_DH"/>
</dbReference>